<organism evidence="4 5">
    <name type="scientific">Dermabacter vaginalis</name>
    <dbReference type="NCBI Taxonomy" id="1630135"/>
    <lineage>
        <taxon>Bacteria</taxon>
        <taxon>Bacillati</taxon>
        <taxon>Actinomycetota</taxon>
        <taxon>Actinomycetes</taxon>
        <taxon>Micrococcales</taxon>
        <taxon>Dermabacteraceae</taxon>
        <taxon>Dermabacter</taxon>
    </lineage>
</organism>
<feature type="transmembrane region" description="Helical" evidence="1">
    <location>
        <begin position="80"/>
        <end position="102"/>
    </location>
</feature>
<gene>
    <name evidence="4" type="ORF">DAD186_13190</name>
</gene>
<dbReference type="KEGG" id="dva:DAD186_13190"/>
<dbReference type="PROSITE" id="PS51257">
    <property type="entry name" value="PROKAR_LIPOPROTEIN"/>
    <property type="match status" value="1"/>
</dbReference>
<evidence type="ECO:0000256" key="1">
    <source>
        <dbReference type="SAM" id="Phobius"/>
    </source>
</evidence>
<protein>
    <recommendedName>
        <fullName evidence="3">Protein-glutamine gamma-glutamyltransferase-like C-terminal domain-containing protein</fullName>
    </recommendedName>
</protein>
<dbReference type="STRING" id="1630135.DAD186_13190"/>
<proteinExistence type="predicted"/>
<evidence type="ECO:0000313" key="5">
    <source>
        <dbReference type="Proteomes" id="UP000092596"/>
    </source>
</evidence>
<keyword evidence="1" id="KW-1133">Transmembrane helix</keyword>
<evidence type="ECO:0000313" key="4">
    <source>
        <dbReference type="EMBL" id="ANP27869.1"/>
    </source>
</evidence>
<dbReference type="EMBL" id="CP012117">
    <property type="protein sequence ID" value="ANP27869.1"/>
    <property type="molecule type" value="Genomic_DNA"/>
</dbReference>
<accession>A0A1B0ZIQ0</accession>
<dbReference type="Proteomes" id="UP000092596">
    <property type="component" value="Chromosome"/>
</dbReference>
<feature type="signal peptide" evidence="2">
    <location>
        <begin position="1"/>
        <end position="24"/>
    </location>
</feature>
<dbReference type="AlphaFoldDB" id="A0A1B0ZIQ0"/>
<keyword evidence="1" id="KW-0812">Transmembrane</keyword>
<evidence type="ECO:0000256" key="2">
    <source>
        <dbReference type="SAM" id="SignalP"/>
    </source>
</evidence>
<name>A0A1B0ZIQ0_9MICO</name>
<keyword evidence="2" id="KW-0732">Signal</keyword>
<feature type="chain" id="PRO_5008517836" description="Protein-glutamine gamma-glutamyltransferase-like C-terminal domain-containing protein" evidence="2">
    <location>
        <begin position="25"/>
        <end position="238"/>
    </location>
</feature>
<feature type="domain" description="Protein-glutamine gamma-glutamyltransferase-like C-terminal" evidence="3">
    <location>
        <begin position="153"/>
        <end position="222"/>
    </location>
</feature>
<dbReference type="InterPro" id="IPR025403">
    <property type="entry name" value="TgpA-like_C"/>
</dbReference>
<dbReference type="Pfam" id="PF13559">
    <property type="entry name" value="DUF4129"/>
    <property type="match status" value="1"/>
</dbReference>
<reference evidence="4 5" key="1">
    <citation type="submission" date="2015-06" db="EMBL/GenBank/DDBJ databases">
        <title>Investigation of pathophysiology for high-risk pregnancy and development of treatment modality based on it.</title>
        <authorList>
            <person name="Kim B.-C."/>
            <person name="Lim S."/>
        </authorList>
    </citation>
    <scope>NUCLEOTIDE SEQUENCE [LARGE SCALE GENOMIC DNA]</scope>
    <source>
        <strain evidence="4 5">AD1-86</strain>
    </source>
</reference>
<keyword evidence="1" id="KW-0472">Membrane</keyword>
<evidence type="ECO:0000259" key="3">
    <source>
        <dbReference type="Pfam" id="PF13559"/>
    </source>
</evidence>
<sequence length="238" mass="25642">MKVERFFPALIAIACALLFGCATAAHMPPLVDIGAGPSALDVFHRENETSETPHANTEISGTFEQYQPEGKGPFGPALEIIVWVLLALAGLCLLIVVARVAFRAWHSRRALTPETDVDETPLEVEASTVAASLEDAAAALEHHTGDDKPIVAAWLAIEGRLTAEGHGRHSYETSSEFVQRVVGPVGLDLSHLARLAELYRAERYSNHETPPAVLEEARDLLRLLSQQLTLGRTGGGPS</sequence>
<dbReference type="RefSeq" id="WP_065247992.1">
    <property type="nucleotide sequence ID" value="NZ_CP012117.1"/>
</dbReference>